<dbReference type="EMBL" id="CP067420">
    <property type="protein sequence ID" value="QQP91931.1"/>
    <property type="molecule type" value="Genomic_DNA"/>
</dbReference>
<evidence type="ECO:0000256" key="1">
    <source>
        <dbReference type="ARBA" id="ARBA00007613"/>
    </source>
</evidence>
<dbReference type="PANTHER" id="PTHR30203:SF30">
    <property type="entry name" value="OUTER MEMBRANE PROTEIN-RELATED"/>
    <property type="match status" value="1"/>
</dbReference>
<comment type="similarity">
    <text evidence="1">Belongs to the outer membrane factor (OMF) (TC 1.B.17) family.</text>
</comment>
<reference evidence="3" key="1">
    <citation type="submission" date="2021-02" db="EMBL/GenBank/DDBJ databases">
        <title>Skermanella TT6 skin isolate.</title>
        <authorList>
            <person name="Lee K."/>
            <person name="Ganzorig M."/>
        </authorList>
    </citation>
    <scope>NUCLEOTIDE SEQUENCE</scope>
    <source>
        <strain evidence="3">TT6</strain>
    </source>
</reference>
<dbReference type="RefSeq" id="WP_201080361.1">
    <property type="nucleotide sequence ID" value="NZ_CP067420.1"/>
</dbReference>
<dbReference type="Pfam" id="PF02321">
    <property type="entry name" value="OEP"/>
    <property type="match status" value="1"/>
</dbReference>
<dbReference type="Proteomes" id="UP000595197">
    <property type="component" value="Chromosome"/>
</dbReference>
<evidence type="ECO:0000313" key="3">
    <source>
        <dbReference type="EMBL" id="QQP91931.1"/>
    </source>
</evidence>
<accession>A0ABX7BC18</accession>
<gene>
    <name evidence="3" type="ORF">IGS68_12295</name>
</gene>
<dbReference type="InterPro" id="IPR003423">
    <property type="entry name" value="OMP_efflux"/>
</dbReference>
<protein>
    <submittedName>
        <fullName evidence="3">TolC family protein</fullName>
    </submittedName>
</protein>
<feature type="chain" id="PRO_5045108309" evidence="2">
    <location>
        <begin position="27"/>
        <end position="615"/>
    </location>
</feature>
<sequence>MIRLHQALPGLFLALLPFTLVAPAHAQAMEGGGFDPVAMVRLAASGSATGVRRLLDSLAPREITLGILADTLLRENFGLLAAREAIASAGTQITQREAAFDLNLVTSVSLSVNKTADRIETIGRPRTAETDLTRDDDGDGIPDFVQGNTGTVEEVDGEKVPCVFEDDRLINGGVGPGLCGQEPEYSEREEAASIKGLPGKRLTTTVEMSKMFTFGAQGSLSLSSIYNSKAGAQAPALTRPISATDPFGWGEKLFWTSSASLSATMPLPYTKGFGRVGSPENFSLEAARSGSRRAVFAEQAARNATLAEALQLYWDMIRSLQDIRILNEQKSVLDQRRGRVERLIGSGTVTNYELGQIQQELASFALREEAAWTQYLLRSNSLLTLMSADPDMVLIPADAEALLAETVPEPPSDAYDRALIGHPEIMTAQEDLELAKLSLAFRDNQAAPDIDLVVTAQLTQSDLSFGFGNPADALMNLTKPDKTNIFIGVRYLYPLGNQAARAALSRARTDERNAFDRARQTRQKIVNSVDRALADIRGAQSLMLVSRGDMELAGFAYERIVDERERGLATEFEVVNRYQDVLAARLNEANARVEMHKARIRLSAAQGTLEEELSR</sequence>
<evidence type="ECO:0000256" key="2">
    <source>
        <dbReference type="SAM" id="SignalP"/>
    </source>
</evidence>
<evidence type="ECO:0000313" key="4">
    <source>
        <dbReference type="Proteomes" id="UP000595197"/>
    </source>
</evidence>
<name>A0ABX7BC18_9PROT</name>
<dbReference type="SUPFAM" id="SSF56954">
    <property type="entry name" value="Outer membrane efflux proteins (OEP)"/>
    <property type="match status" value="1"/>
</dbReference>
<feature type="signal peptide" evidence="2">
    <location>
        <begin position="1"/>
        <end position="26"/>
    </location>
</feature>
<organism evidence="3 4">
    <name type="scientific">Skermanella cutis</name>
    <dbReference type="NCBI Taxonomy" id="2775420"/>
    <lineage>
        <taxon>Bacteria</taxon>
        <taxon>Pseudomonadati</taxon>
        <taxon>Pseudomonadota</taxon>
        <taxon>Alphaproteobacteria</taxon>
        <taxon>Rhodospirillales</taxon>
        <taxon>Azospirillaceae</taxon>
        <taxon>Skermanella</taxon>
    </lineage>
</organism>
<keyword evidence="4" id="KW-1185">Reference proteome</keyword>
<keyword evidence="2" id="KW-0732">Signal</keyword>
<dbReference type="PANTHER" id="PTHR30203">
    <property type="entry name" value="OUTER MEMBRANE CATION EFFLUX PROTEIN"/>
    <property type="match status" value="1"/>
</dbReference>
<dbReference type="Gene3D" id="1.20.1600.10">
    <property type="entry name" value="Outer membrane efflux proteins (OEP)"/>
    <property type="match status" value="1"/>
</dbReference>
<dbReference type="InterPro" id="IPR010131">
    <property type="entry name" value="MdtP/NodT-like"/>
</dbReference>
<proteinExistence type="inferred from homology"/>